<organism evidence="2 3">
    <name type="scientific">Cephalotrichum gorgonifer</name>
    <dbReference type="NCBI Taxonomy" id="2041049"/>
    <lineage>
        <taxon>Eukaryota</taxon>
        <taxon>Fungi</taxon>
        <taxon>Dikarya</taxon>
        <taxon>Ascomycota</taxon>
        <taxon>Pezizomycotina</taxon>
        <taxon>Sordariomycetes</taxon>
        <taxon>Hypocreomycetidae</taxon>
        <taxon>Microascales</taxon>
        <taxon>Microascaceae</taxon>
        <taxon>Cephalotrichum</taxon>
    </lineage>
</organism>
<evidence type="ECO:0000256" key="1">
    <source>
        <dbReference type="SAM" id="MobiDB-lite"/>
    </source>
</evidence>
<feature type="region of interest" description="Disordered" evidence="1">
    <location>
        <begin position="433"/>
        <end position="456"/>
    </location>
</feature>
<feature type="compositionally biased region" description="Polar residues" evidence="1">
    <location>
        <begin position="435"/>
        <end position="446"/>
    </location>
</feature>
<feature type="compositionally biased region" description="Basic and acidic residues" evidence="1">
    <location>
        <begin position="506"/>
        <end position="522"/>
    </location>
</feature>
<gene>
    <name evidence="2" type="ORF">DNG_09349</name>
</gene>
<feature type="compositionally biased region" description="Polar residues" evidence="1">
    <location>
        <begin position="306"/>
        <end position="315"/>
    </location>
</feature>
<feature type="compositionally biased region" description="Basic residues" evidence="1">
    <location>
        <begin position="219"/>
        <end position="232"/>
    </location>
</feature>
<proteinExistence type="predicted"/>
<sequence length="552" mass="59745">MSSDGNSNDGKEPGGDNSTPSLPGLPPLPTTALPATGDGNLGVSCEKDPNCDTGASLRKLISHFFGRNKKCTRSIPAHVWVHWCRKHYQRERYNKNTGYAMTQADLLVIQLRRIRDWSDENERKGETSGVVQSWELRLRKREANRRRGLSNADANSDEDDDGESGWVPEWLSVQLGEGYTTEQIQDMVEQLHSEVHTGVLHKMPDIEFLPSISGDVPRRAPRSRAQTSHRRTQSQGVSPAAAATAGPSNASLVAGTSHVPTASGRATMQASAAPGPAVSTSSPYPPSDGTLSTAPNDFVHMRRPSRSQQAINESGNPPRAEKRKAGETLEASMTPPSARRIALTHRPAYSQSTRANTLPRAVGNTMHSMSSGHSRSRSDMSHLESNYDRWSGRIVPDPGRDIRSGDSQVTFHSNHLYPGHPMVEFSERQGHSRRISTPGSYHYSQGNTNTNTNPLTLSSTVSYETPRLTLGMGVQRGGSGVTLPPISALAGEDGPPVPFVGLSAGDAREALTRADPPRDTSRGRSRGSLDGGYPHRDDAAEDENRGEGDSGY</sequence>
<accession>A0AAE8N833</accession>
<dbReference type="EMBL" id="ONZQ02000016">
    <property type="protein sequence ID" value="SPO06657.1"/>
    <property type="molecule type" value="Genomic_DNA"/>
</dbReference>
<evidence type="ECO:0000313" key="2">
    <source>
        <dbReference type="EMBL" id="SPO06657.1"/>
    </source>
</evidence>
<feature type="region of interest" description="Disordered" evidence="1">
    <location>
        <begin position="488"/>
        <end position="552"/>
    </location>
</feature>
<evidence type="ECO:0000313" key="3">
    <source>
        <dbReference type="Proteomes" id="UP001187682"/>
    </source>
</evidence>
<dbReference type="Proteomes" id="UP001187682">
    <property type="component" value="Unassembled WGS sequence"/>
</dbReference>
<protein>
    <submittedName>
        <fullName evidence="2">Uncharacterized protein</fullName>
    </submittedName>
</protein>
<feature type="compositionally biased region" description="Basic and acidic residues" evidence="1">
    <location>
        <begin position="533"/>
        <end position="552"/>
    </location>
</feature>
<comment type="caution">
    <text evidence="2">The sequence shown here is derived from an EMBL/GenBank/DDBJ whole genome shotgun (WGS) entry which is preliminary data.</text>
</comment>
<reference evidence="2" key="1">
    <citation type="submission" date="2018-03" db="EMBL/GenBank/DDBJ databases">
        <authorList>
            <person name="Guldener U."/>
        </authorList>
    </citation>
    <scope>NUCLEOTIDE SEQUENCE</scope>
</reference>
<feature type="region of interest" description="Disordered" evidence="1">
    <location>
        <begin position="1"/>
        <end position="41"/>
    </location>
</feature>
<feature type="compositionally biased region" description="Low complexity" evidence="1">
    <location>
        <begin position="447"/>
        <end position="456"/>
    </location>
</feature>
<feature type="compositionally biased region" description="Polar residues" evidence="1">
    <location>
        <begin position="258"/>
        <end position="270"/>
    </location>
</feature>
<dbReference type="AlphaFoldDB" id="A0AAE8N833"/>
<name>A0AAE8N833_9PEZI</name>
<feature type="region of interest" description="Disordered" evidence="1">
    <location>
        <begin position="209"/>
        <end position="336"/>
    </location>
</feature>
<feature type="region of interest" description="Disordered" evidence="1">
    <location>
        <begin position="145"/>
        <end position="166"/>
    </location>
</feature>
<feature type="compositionally biased region" description="Low complexity" evidence="1">
    <location>
        <begin position="238"/>
        <end position="251"/>
    </location>
</feature>
<keyword evidence="3" id="KW-1185">Reference proteome</keyword>